<dbReference type="HOGENOM" id="CLU_2237930_0_0_1"/>
<accession>E3KTN2</accession>
<protein>
    <submittedName>
        <fullName evidence="1">Uncharacterized protein</fullName>
    </submittedName>
</protein>
<dbReference type="GeneID" id="10538860"/>
<proteinExistence type="predicted"/>
<dbReference type="AlphaFoldDB" id="E3KTN2"/>
<dbReference type="VEuPathDB" id="FungiDB:PGTG_13415"/>
<dbReference type="InParanoid" id="E3KTN2"/>
<dbReference type="KEGG" id="pgr:PGTG_13415"/>
<dbReference type="RefSeq" id="XP_003332048.2">
    <property type="nucleotide sequence ID" value="XM_003332000.2"/>
</dbReference>
<reference evidence="2" key="2">
    <citation type="journal article" date="2011" name="Proc. Natl. Acad. Sci. U.S.A.">
        <title>Obligate biotrophy features unraveled by the genomic analysis of rust fungi.</title>
        <authorList>
            <person name="Duplessis S."/>
            <person name="Cuomo C.A."/>
            <person name="Lin Y.-C."/>
            <person name="Aerts A."/>
            <person name="Tisserant E."/>
            <person name="Veneault-Fourrey C."/>
            <person name="Joly D.L."/>
            <person name="Hacquard S."/>
            <person name="Amselem J."/>
            <person name="Cantarel B.L."/>
            <person name="Chiu R."/>
            <person name="Coutinho P.M."/>
            <person name="Feau N."/>
            <person name="Field M."/>
            <person name="Frey P."/>
            <person name="Gelhaye E."/>
            <person name="Goldberg J."/>
            <person name="Grabherr M.G."/>
            <person name="Kodira C.D."/>
            <person name="Kohler A."/>
            <person name="Kuees U."/>
            <person name="Lindquist E.A."/>
            <person name="Lucas S.M."/>
            <person name="Mago R."/>
            <person name="Mauceli E."/>
            <person name="Morin E."/>
            <person name="Murat C."/>
            <person name="Pangilinan J.L."/>
            <person name="Park R."/>
            <person name="Pearson M."/>
            <person name="Quesneville H."/>
            <person name="Rouhier N."/>
            <person name="Sakthikumar S."/>
            <person name="Salamov A.A."/>
            <person name="Schmutz J."/>
            <person name="Selles B."/>
            <person name="Shapiro H."/>
            <person name="Tanguay P."/>
            <person name="Tuskan G.A."/>
            <person name="Henrissat B."/>
            <person name="Van de Peer Y."/>
            <person name="Rouze P."/>
            <person name="Ellis J.G."/>
            <person name="Dodds P.N."/>
            <person name="Schein J.E."/>
            <person name="Zhong S."/>
            <person name="Hamelin R.C."/>
            <person name="Grigoriev I.V."/>
            <person name="Szabo L.J."/>
            <person name="Martin F."/>
        </authorList>
    </citation>
    <scope>NUCLEOTIDE SEQUENCE [LARGE SCALE GENOMIC DNA]</scope>
    <source>
        <strain evidence="2">CRL 75-36-700-3 / race SCCL</strain>
    </source>
</reference>
<dbReference type="OrthoDB" id="10609188at2759"/>
<name>E3KTN2_PUCGT</name>
<reference key="1">
    <citation type="submission" date="2007-01" db="EMBL/GenBank/DDBJ databases">
        <title>The Genome Sequence of Puccinia graminis f. sp. tritici Strain CRL 75-36-700-3.</title>
        <authorList>
            <consortium name="The Broad Institute Genome Sequencing Platform"/>
            <person name="Birren B."/>
            <person name="Lander E."/>
            <person name="Galagan J."/>
            <person name="Nusbaum C."/>
            <person name="Devon K."/>
            <person name="Cuomo C."/>
            <person name="Jaffe D."/>
            <person name="Butler J."/>
            <person name="Alvarez P."/>
            <person name="Gnerre S."/>
            <person name="Grabherr M."/>
            <person name="Mauceli E."/>
            <person name="Brockman W."/>
            <person name="Young S."/>
            <person name="LaButti K."/>
            <person name="Sykes S."/>
            <person name="DeCaprio D."/>
            <person name="Crawford M."/>
            <person name="Koehrsen M."/>
            <person name="Engels R."/>
            <person name="Montgomery P."/>
            <person name="Pearson M."/>
            <person name="Howarth C."/>
            <person name="Larson L."/>
            <person name="White J."/>
            <person name="Zeng Q."/>
            <person name="Kodira C."/>
            <person name="Yandava C."/>
            <person name="Alvarado L."/>
            <person name="O'Leary S."/>
            <person name="Szabo L."/>
            <person name="Dean R."/>
            <person name="Schein J."/>
        </authorList>
    </citation>
    <scope>NUCLEOTIDE SEQUENCE</scope>
    <source>
        <strain>CRL 75-36-700-3</strain>
    </source>
</reference>
<keyword evidence="2" id="KW-1185">Reference proteome</keyword>
<organism evidence="1 2">
    <name type="scientific">Puccinia graminis f. sp. tritici (strain CRL 75-36-700-3 / race SCCL)</name>
    <name type="common">Black stem rust fungus</name>
    <dbReference type="NCBI Taxonomy" id="418459"/>
    <lineage>
        <taxon>Eukaryota</taxon>
        <taxon>Fungi</taxon>
        <taxon>Dikarya</taxon>
        <taxon>Basidiomycota</taxon>
        <taxon>Pucciniomycotina</taxon>
        <taxon>Pucciniomycetes</taxon>
        <taxon>Pucciniales</taxon>
        <taxon>Pucciniaceae</taxon>
        <taxon>Puccinia</taxon>
    </lineage>
</organism>
<sequence>MDMFHSHQQRRATNSLQDRVLLVRPIPTASRFTWVTHFWKEVSEHLVTSQHSTFWCPGTAGSTASQDKRIVRRQVDVVIIKSHSTIQLSTTDSVALSPTGLCNFT</sequence>
<gene>
    <name evidence="1" type="ORF">PGTG_13415</name>
</gene>
<evidence type="ECO:0000313" key="2">
    <source>
        <dbReference type="Proteomes" id="UP000008783"/>
    </source>
</evidence>
<dbReference type="EMBL" id="DS178308">
    <property type="protein sequence ID" value="EFP87629.2"/>
    <property type="molecule type" value="Genomic_DNA"/>
</dbReference>
<dbReference type="Proteomes" id="UP000008783">
    <property type="component" value="Unassembled WGS sequence"/>
</dbReference>
<evidence type="ECO:0000313" key="1">
    <source>
        <dbReference type="EMBL" id="EFP87629.2"/>
    </source>
</evidence>